<dbReference type="CDD" id="cd06554">
    <property type="entry name" value="ASCH_ASC-1_like"/>
    <property type="match status" value="1"/>
</dbReference>
<dbReference type="Proteomes" id="UP000283601">
    <property type="component" value="Unassembled WGS sequence"/>
</dbReference>
<accession>A0A414IN46</accession>
<proteinExistence type="predicted"/>
<gene>
    <name evidence="1" type="ORF">DW758_01770</name>
</gene>
<organism evidence="1 2">
    <name type="scientific">Bacteroides uniformis</name>
    <dbReference type="NCBI Taxonomy" id="820"/>
    <lineage>
        <taxon>Bacteria</taxon>
        <taxon>Pseudomonadati</taxon>
        <taxon>Bacteroidota</taxon>
        <taxon>Bacteroidia</taxon>
        <taxon>Bacteroidales</taxon>
        <taxon>Bacteroidaceae</taxon>
        <taxon>Bacteroides</taxon>
    </lineage>
</organism>
<evidence type="ECO:0000313" key="2">
    <source>
        <dbReference type="Proteomes" id="UP000283601"/>
    </source>
</evidence>
<name>A0A414IN46_BACUN</name>
<dbReference type="Gene3D" id="2.30.130.30">
    <property type="entry name" value="Hypothetical protein"/>
    <property type="match status" value="1"/>
</dbReference>
<dbReference type="AlphaFoldDB" id="A0A414IN46"/>
<comment type="caution">
    <text evidence="1">The sequence shown here is derived from an EMBL/GenBank/DDBJ whole genome shotgun (WGS) entry which is preliminary data.</text>
</comment>
<dbReference type="SUPFAM" id="SSF88697">
    <property type="entry name" value="PUA domain-like"/>
    <property type="match status" value="1"/>
</dbReference>
<evidence type="ECO:0000313" key="1">
    <source>
        <dbReference type="EMBL" id="RHE25817.1"/>
    </source>
</evidence>
<dbReference type="InterPro" id="IPR015947">
    <property type="entry name" value="PUA-like_sf"/>
</dbReference>
<sequence length="182" mass="20749">MKAITIKQPWASLIVHSIKDIENRTWPCPKKYLGQRVLIHSNAVPMEMINPNSVFTKRQWDSFSLGFQSEIICGNGYVNSAIIGSVEIVDCVVNHSSIWAEKGVYNWVLANPILYSKPIENVKGKLSFWDYSGIKEVKIECPECGSIEIAVEDYTTAPFPTYLHRCNKCDYVIMESEWNVIK</sequence>
<protein>
    <submittedName>
        <fullName evidence="1">ASCH domain-containing protein</fullName>
    </submittedName>
</protein>
<dbReference type="EMBL" id="QSJZ01000001">
    <property type="protein sequence ID" value="RHE25817.1"/>
    <property type="molecule type" value="Genomic_DNA"/>
</dbReference>
<dbReference type="RefSeq" id="WP_118132135.1">
    <property type="nucleotide sequence ID" value="NZ_QSJY01000001.1"/>
</dbReference>
<reference evidence="1 2" key="1">
    <citation type="submission" date="2018-08" db="EMBL/GenBank/DDBJ databases">
        <title>A genome reference for cultivated species of the human gut microbiota.</title>
        <authorList>
            <person name="Zou Y."/>
            <person name="Xue W."/>
            <person name="Luo G."/>
        </authorList>
    </citation>
    <scope>NUCLEOTIDE SEQUENCE [LARGE SCALE GENOMIC DNA]</scope>
    <source>
        <strain evidence="1 2">AM29-12AC</strain>
    </source>
</reference>